<name>A0ABV0Y614_9TELE</name>
<proteinExistence type="predicted"/>
<gene>
    <name evidence="1" type="ORF">AMECASPLE_029540</name>
</gene>
<reference evidence="1 2" key="1">
    <citation type="submission" date="2021-06" db="EMBL/GenBank/DDBJ databases">
        <authorList>
            <person name="Palmer J.M."/>
        </authorList>
    </citation>
    <scope>NUCLEOTIDE SEQUENCE [LARGE SCALE GENOMIC DNA]</scope>
    <source>
        <strain evidence="1 2">AS_MEX2019</strain>
        <tissue evidence="1">Muscle</tissue>
    </source>
</reference>
<protein>
    <submittedName>
        <fullName evidence="1">Uncharacterized protein</fullName>
    </submittedName>
</protein>
<organism evidence="1 2">
    <name type="scientific">Ameca splendens</name>
    <dbReference type="NCBI Taxonomy" id="208324"/>
    <lineage>
        <taxon>Eukaryota</taxon>
        <taxon>Metazoa</taxon>
        <taxon>Chordata</taxon>
        <taxon>Craniata</taxon>
        <taxon>Vertebrata</taxon>
        <taxon>Euteleostomi</taxon>
        <taxon>Actinopterygii</taxon>
        <taxon>Neopterygii</taxon>
        <taxon>Teleostei</taxon>
        <taxon>Neoteleostei</taxon>
        <taxon>Acanthomorphata</taxon>
        <taxon>Ovalentaria</taxon>
        <taxon>Atherinomorphae</taxon>
        <taxon>Cyprinodontiformes</taxon>
        <taxon>Goodeidae</taxon>
        <taxon>Ameca</taxon>
    </lineage>
</organism>
<dbReference type="EMBL" id="JAHRIP010022203">
    <property type="protein sequence ID" value="MEQ2289095.1"/>
    <property type="molecule type" value="Genomic_DNA"/>
</dbReference>
<keyword evidence="2" id="KW-1185">Reference proteome</keyword>
<accession>A0ABV0Y614</accession>
<sequence>MLVEESGKLRTALKSSFYEMSEEVSLTPLFTSDILRQQMISRHGLSSIYLQARAVSLGSTVEAYQYPARGCTGLQEFLTLVMDHIDHANVTRTTVETVTGARGHPMFSIDKGRLVELLELNLPGEQHCKITGDFSQNSSSTDGGIWSVCQPELQQSH</sequence>
<evidence type="ECO:0000313" key="2">
    <source>
        <dbReference type="Proteomes" id="UP001469553"/>
    </source>
</evidence>
<evidence type="ECO:0000313" key="1">
    <source>
        <dbReference type="EMBL" id="MEQ2289095.1"/>
    </source>
</evidence>
<dbReference type="Proteomes" id="UP001469553">
    <property type="component" value="Unassembled WGS sequence"/>
</dbReference>
<comment type="caution">
    <text evidence="1">The sequence shown here is derived from an EMBL/GenBank/DDBJ whole genome shotgun (WGS) entry which is preliminary data.</text>
</comment>